<dbReference type="EMBL" id="FLUP01000001">
    <property type="protein sequence ID" value="SBV91411.1"/>
    <property type="molecule type" value="Genomic_DNA"/>
</dbReference>
<sequence length="56" mass="6546">MSVIARAILHDNPLLFKDIWEKWTEGHSTSCFSTRDPRSRIARIENSRVIVLMSIF</sequence>
<evidence type="ECO:0000313" key="1">
    <source>
        <dbReference type="EMBL" id="SBV91411.1"/>
    </source>
</evidence>
<proteinExistence type="predicted"/>
<reference evidence="1" key="1">
    <citation type="submission" date="2016-04" db="EMBL/GenBank/DDBJ databases">
        <authorList>
            <person name="Evans L.H."/>
            <person name="Alamgir A."/>
            <person name="Owens N."/>
            <person name="Weber N.D."/>
            <person name="Virtaneva K."/>
            <person name="Barbian K."/>
            <person name="Babar A."/>
            <person name="Rosenke K."/>
        </authorList>
    </citation>
    <scope>NUCLEOTIDE SEQUENCE</scope>
    <source>
        <strain evidence="1">92-2</strain>
    </source>
</reference>
<organism evidence="1">
    <name type="scientific">uncultured Desulfovibrio sp</name>
    <dbReference type="NCBI Taxonomy" id="167968"/>
    <lineage>
        <taxon>Bacteria</taxon>
        <taxon>Pseudomonadati</taxon>
        <taxon>Thermodesulfobacteriota</taxon>
        <taxon>Desulfovibrionia</taxon>
        <taxon>Desulfovibrionales</taxon>
        <taxon>Desulfovibrionaceae</taxon>
        <taxon>Desulfovibrio</taxon>
        <taxon>environmental samples</taxon>
    </lineage>
</organism>
<dbReference type="AlphaFoldDB" id="A0A212IW17"/>
<protein>
    <submittedName>
        <fullName evidence="1">Uncharacterized protein</fullName>
    </submittedName>
</protein>
<accession>A0A212IW17</accession>
<name>A0A212IW17_9BACT</name>
<gene>
    <name evidence="1" type="ORF">KM92DES2_10129</name>
</gene>